<sequence>MVDLLKSSSSNRPWRTDERPMEARMADMSSQNMDTMVDWVPKVGMEFDTLEVAWKYWENYGKQLGFNVRKHYLNKKTTYMMRSQRRMSEAQAFTVDLAYASGIKPKAAHELMSREAGEDPAIAKALAEVMPETWHGSCTWHIMQNGIRHMGNLMKDGSSVLRDFKACMYEYEDESEFEEAWDKMIHTYMTKDLSWLNGIYKLKAKWAKCHMKMAFTLGMRSTQLSESLNGDLKDYLKSDLDIVQFFQHFERVVEQKRQKELEAEYNAREKLPALSLKNSPLLQQSSTNGEYKVLCSPINQTISCSCRKFETFGILCCHALKVFDILDIKIIPDAYILKRWTREAKNGYVIDGSGRDVHGDVNLDFTQRYRSLCPRLVRLASRAADIEEAYVLLKSVAEELEKQVEDIAKKFSSVNLDNSKSQVSFTGGNEIMDHGEPIKNLLENVKGLKKREGRKGGKCPKSWVKQQPRRKKKSPTKHNTRQQLSKENNCSSLIHHNNSITHMQCCSHKLNNIGTEQAPHSVAWTAYEGPHENRCQNNLTESPMVNLLGLLH</sequence>
<keyword evidence="5" id="KW-0175">Coiled coil</keyword>
<dbReference type="Pfam" id="PF04434">
    <property type="entry name" value="SWIM"/>
    <property type="match status" value="1"/>
</dbReference>
<dbReference type="PANTHER" id="PTHR47718:SF2">
    <property type="entry name" value="PROTEIN FAR1-RELATED SEQUENCE 5-LIKE"/>
    <property type="match status" value="1"/>
</dbReference>
<evidence type="ECO:0000256" key="4">
    <source>
        <dbReference type="PROSITE-ProRule" id="PRU00325"/>
    </source>
</evidence>
<dbReference type="PROSITE" id="PS50966">
    <property type="entry name" value="ZF_SWIM"/>
    <property type="match status" value="1"/>
</dbReference>
<feature type="compositionally biased region" description="Basic residues" evidence="6">
    <location>
        <begin position="449"/>
        <end position="458"/>
    </location>
</feature>
<reference evidence="8" key="1">
    <citation type="submission" date="2018-02" db="EMBL/GenBank/DDBJ databases">
        <authorList>
            <person name="Cohen D.B."/>
            <person name="Kent A.D."/>
        </authorList>
    </citation>
    <scope>NUCLEOTIDE SEQUENCE</scope>
</reference>
<feature type="region of interest" description="Disordered" evidence="6">
    <location>
        <begin position="449"/>
        <end position="487"/>
    </location>
</feature>
<dbReference type="PANTHER" id="PTHR47718">
    <property type="entry name" value="OS01G0519700 PROTEIN"/>
    <property type="match status" value="1"/>
</dbReference>
<evidence type="ECO:0000256" key="5">
    <source>
        <dbReference type="SAM" id="Coils"/>
    </source>
</evidence>
<feature type="compositionally biased region" description="Polar residues" evidence="6">
    <location>
        <begin position="1"/>
        <end position="13"/>
    </location>
</feature>
<keyword evidence="3" id="KW-0862">Zinc</keyword>
<accession>A0A2N9FV26</accession>
<feature type="coiled-coil region" evidence="5">
    <location>
        <begin position="383"/>
        <end position="417"/>
    </location>
</feature>
<feature type="compositionally biased region" description="Basic residues" evidence="6">
    <location>
        <begin position="467"/>
        <end position="480"/>
    </location>
</feature>
<dbReference type="SMART" id="SM00575">
    <property type="entry name" value="ZnF_PMZ"/>
    <property type="match status" value="1"/>
</dbReference>
<evidence type="ECO:0000256" key="3">
    <source>
        <dbReference type="ARBA" id="ARBA00022833"/>
    </source>
</evidence>
<dbReference type="GO" id="GO:0008270">
    <property type="term" value="F:zinc ion binding"/>
    <property type="evidence" value="ECO:0007669"/>
    <property type="project" value="UniProtKB-KW"/>
</dbReference>
<evidence type="ECO:0000256" key="1">
    <source>
        <dbReference type="ARBA" id="ARBA00022723"/>
    </source>
</evidence>
<dbReference type="InterPro" id="IPR007527">
    <property type="entry name" value="Znf_SWIM"/>
</dbReference>
<evidence type="ECO:0000256" key="2">
    <source>
        <dbReference type="ARBA" id="ARBA00022771"/>
    </source>
</evidence>
<name>A0A2N9FV26_FAGSY</name>
<dbReference type="InterPro" id="IPR006564">
    <property type="entry name" value="Znf_PMZ"/>
</dbReference>
<evidence type="ECO:0000256" key="6">
    <source>
        <dbReference type="SAM" id="MobiDB-lite"/>
    </source>
</evidence>
<proteinExistence type="predicted"/>
<protein>
    <recommendedName>
        <fullName evidence="7">SWIM-type domain-containing protein</fullName>
    </recommendedName>
</protein>
<keyword evidence="2 4" id="KW-0863">Zinc-finger</keyword>
<gene>
    <name evidence="8" type="ORF">FSB_LOCUS18960</name>
</gene>
<evidence type="ECO:0000259" key="7">
    <source>
        <dbReference type="PROSITE" id="PS50966"/>
    </source>
</evidence>
<feature type="region of interest" description="Disordered" evidence="6">
    <location>
        <begin position="1"/>
        <end position="20"/>
    </location>
</feature>
<organism evidence="8">
    <name type="scientific">Fagus sylvatica</name>
    <name type="common">Beechnut</name>
    <dbReference type="NCBI Taxonomy" id="28930"/>
    <lineage>
        <taxon>Eukaryota</taxon>
        <taxon>Viridiplantae</taxon>
        <taxon>Streptophyta</taxon>
        <taxon>Embryophyta</taxon>
        <taxon>Tracheophyta</taxon>
        <taxon>Spermatophyta</taxon>
        <taxon>Magnoliopsida</taxon>
        <taxon>eudicotyledons</taxon>
        <taxon>Gunneridae</taxon>
        <taxon>Pentapetalae</taxon>
        <taxon>rosids</taxon>
        <taxon>fabids</taxon>
        <taxon>Fagales</taxon>
        <taxon>Fagaceae</taxon>
        <taxon>Fagus</taxon>
    </lineage>
</organism>
<dbReference type="AlphaFoldDB" id="A0A2N9FV26"/>
<feature type="domain" description="SWIM-type" evidence="7">
    <location>
        <begin position="291"/>
        <end position="327"/>
    </location>
</feature>
<evidence type="ECO:0000313" key="8">
    <source>
        <dbReference type="EMBL" id="SPC91078.1"/>
    </source>
</evidence>
<dbReference type="EMBL" id="OIVN01001202">
    <property type="protein sequence ID" value="SPC91078.1"/>
    <property type="molecule type" value="Genomic_DNA"/>
</dbReference>
<keyword evidence="1" id="KW-0479">Metal-binding</keyword>